<accession>A0A0J1JPA2</accession>
<dbReference type="GO" id="GO:0043164">
    <property type="term" value="P:Gram-negative-bacterium-type cell wall biogenesis"/>
    <property type="evidence" value="ECO:0007669"/>
    <property type="project" value="TreeGrafter"/>
</dbReference>
<gene>
    <name evidence="2" type="ORF">ABT56_15630</name>
</gene>
<dbReference type="GO" id="GO:0005886">
    <property type="term" value="C:plasma membrane"/>
    <property type="evidence" value="ECO:0007669"/>
    <property type="project" value="TreeGrafter"/>
</dbReference>
<dbReference type="Proteomes" id="UP000036097">
    <property type="component" value="Unassembled WGS sequence"/>
</dbReference>
<dbReference type="Gene3D" id="3.40.50.620">
    <property type="entry name" value="HUPs"/>
    <property type="match status" value="1"/>
</dbReference>
<dbReference type="STRING" id="1195763.ABT56_15630"/>
<name>A0A0J1JPA2_9GAMM</name>
<keyword evidence="3" id="KW-1185">Reference proteome</keyword>
<sequence>MSILIRRQLMVKDTTAAPLISQAIKAYNSPQRTHYPLQGRYVSNLEAARFYLKAAHRYTSPEEQLDINITLANLMTFTGDIKGALTQYQTQLTFLPDNHPKRALLLNYLAVWHHANNDNLATTTYLNALERDFPLQASRTHQLITTIERVIHTPINYQTPSVPNTIPPSQHAIVILGHKLLPTGNISPMLEQRLATALSLANNHPQSMLIVSGGMAVNGKTEAMQMKAWLIEQGIDPQRIIKEDQATNTIDNARYSLHIVSRHNITVLTLVSASIHVHRSEILFRCCLASSPDGLWEKPVQTAITNINHLAVSDGLSPHSFPFGQTRYNCYIDALRGSGYSAFIFKNTTIT</sequence>
<feature type="domain" description="DUF218" evidence="1">
    <location>
        <begin position="172"/>
        <end position="287"/>
    </location>
</feature>
<dbReference type="EMBL" id="LDOT01000023">
    <property type="protein sequence ID" value="KLV04052.1"/>
    <property type="molecule type" value="Genomic_DNA"/>
</dbReference>
<protein>
    <recommendedName>
        <fullName evidence="1">DUF218 domain-containing protein</fullName>
    </recommendedName>
</protein>
<dbReference type="InterPro" id="IPR003848">
    <property type="entry name" value="DUF218"/>
</dbReference>
<evidence type="ECO:0000313" key="2">
    <source>
        <dbReference type="EMBL" id="KLV04052.1"/>
    </source>
</evidence>
<dbReference type="PATRIC" id="fig|1195763.3.peg.3329"/>
<dbReference type="PANTHER" id="PTHR30336">
    <property type="entry name" value="INNER MEMBRANE PROTEIN, PROBABLE PERMEASE"/>
    <property type="match status" value="1"/>
</dbReference>
<dbReference type="GO" id="GO:0000270">
    <property type="term" value="P:peptidoglycan metabolic process"/>
    <property type="evidence" value="ECO:0007669"/>
    <property type="project" value="TreeGrafter"/>
</dbReference>
<comment type="caution">
    <text evidence="2">The sequence shown here is derived from an EMBL/GenBank/DDBJ whole genome shotgun (WGS) entry which is preliminary data.</text>
</comment>
<dbReference type="InterPro" id="IPR051599">
    <property type="entry name" value="Cell_Envelope_Assoc"/>
</dbReference>
<dbReference type="AlphaFoldDB" id="A0A0J1JPA2"/>
<proteinExistence type="predicted"/>
<reference evidence="2 3" key="1">
    <citation type="submission" date="2015-05" db="EMBL/GenBank/DDBJ databases">
        <title>Photobacterium galathea sp. nov.</title>
        <authorList>
            <person name="Machado H."/>
            <person name="Gram L."/>
        </authorList>
    </citation>
    <scope>NUCLEOTIDE SEQUENCE [LARGE SCALE GENOMIC DNA]</scope>
    <source>
        <strain evidence="2 3">CGMCC 1.12159</strain>
    </source>
</reference>
<evidence type="ECO:0000259" key="1">
    <source>
        <dbReference type="Pfam" id="PF02698"/>
    </source>
</evidence>
<dbReference type="Pfam" id="PF02698">
    <property type="entry name" value="DUF218"/>
    <property type="match status" value="1"/>
</dbReference>
<dbReference type="PANTHER" id="PTHR30336:SF4">
    <property type="entry name" value="ENVELOPE BIOGENESIS FACTOR ELYC"/>
    <property type="match status" value="1"/>
</dbReference>
<organism evidence="2 3">
    <name type="scientific">Photobacterium aquae</name>
    <dbReference type="NCBI Taxonomy" id="1195763"/>
    <lineage>
        <taxon>Bacteria</taxon>
        <taxon>Pseudomonadati</taxon>
        <taxon>Pseudomonadota</taxon>
        <taxon>Gammaproteobacteria</taxon>
        <taxon>Vibrionales</taxon>
        <taxon>Vibrionaceae</taxon>
        <taxon>Photobacterium</taxon>
    </lineage>
</organism>
<dbReference type="CDD" id="cd06259">
    <property type="entry name" value="YdcF-like"/>
    <property type="match status" value="1"/>
</dbReference>
<evidence type="ECO:0000313" key="3">
    <source>
        <dbReference type="Proteomes" id="UP000036097"/>
    </source>
</evidence>
<dbReference type="InterPro" id="IPR014729">
    <property type="entry name" value="Rossmann-like_a/b/a_fold"/>
</dbReference>